<dbReference type="GO" id="GO:0016679">
    <property type="term" value="F:oxidoreductase activity, acting on diphenols and related substances as donors"/>
    <property type="evidence" value="ECO:0007669"/>
    <property type="project" value="TreeGrafter"/>
</dbReference>
<organism evidence="9 10">
    <name type="scientific">Actibacterium lipolyticum</name>
    <dbReference type="NCBI Taxonomy" id="1524263"/>
    <lineage>
        <taxon>Bacteria</taxon>
        <taxon>Pseudomonadati</taxon>
        <taxon>Pseudomonadota</taxon>
        <taxon>Alphaproteobacteria</taxon>
        <taxon>Rhodobacterales</taxon>
        <taxon>Roseobacteraceae</taxon>
        <taxon>Actibacterium</taxon>
    </lineage>
</organism>
<keyword evidence="7" id="KW-0249">Electron transport</keyword>
<dbReference type="GO" id="GO:0005886">
    <property type="term" value="C:plasma membrane"/>
    <property type="evidence" value="ECO:0007669"/>
    <property type="project" value="UniProtKB-SubCell"/>
</dbReference>
<dbReference type="PANTHER" id="PTHR36964:SF1">
    <property type="entry name" value="PROTEIN-METHIONINE-SULFOXIDE REDUCTASE HEME-BINDING SUBUNIT MSRQ"/>
    <property type="match status" value="1"/>
</dbReference>
<keyword evidence="10" id="KW-1185">Reference proteome</keyword>
<dbReference type="EMBL" id="FXYE01000002">
    <property type="protein sequence ID" value="SMX46127.1"/>
    <property type="molecule type" value="Genomic_DNA"/>
</dbReference>
<dbReference type="GO" id="GO:0009055">
    <property type="term" value="F:electron transfer activity"/>
    <property type="evidence" value="ECO:0007669"/>
    <property type="project" value="UniProtKB-UniRule"/>
</dbReference>
<keyword evidence="7" id="KW-1003">Cell membrane</keyword>
<feature type="transmembrane region" description="Helical" evidence="7">
    <location>
        <begin position="54"/>
        <end position="71"/>
    </location>
</feature>
<comment type="subcellular location">
    <subcellularLocation>
        <location evidence="7">Cell membrane</location>
        <topology evidence="7">Multi-pass membrane protein</topology>
    </subcellularLocation>
    <subcellularLocation>
        <location evidence="1">Membrane</location>
        <topology evidence="1">Multi-pass membrane protein</topology>
    </subcellularLocation>
</comment>
<feature type="domain" description="Ferric oxidoreductase" evidence="8">
    <location>
        <begin position="52"/>
        <end position="161"/>
    </location>
</feature>
<keyword evidence="2 7" id="KW-0813">Transport</keyword>
<dbReference type="Pfam" id="PF01794">
    <property type="entry name" value="Ferric_reduct"/>
    <property type="match status" value="1"/>
</dbReference>
<feature type="transmembrane region" description="Helical" evidence="7">
    <location>
        <begin position="16"/>
        <end position="34"/>
    </location>
</feature>
<evidence type="ECO:0000313" key="9">
    <source>
        <dbReference type="EMBL" id="SMX46127.1"/>
    </source>
</evidence>
<keyword evidence="5 7" id="KW-0408">Iron</keyword>
<keyword evidence="3 7" id="KW-0812">Transmembrane</keyword>
<dbReference type="GO" id="GO:0046872">
    <property type="term" value="F:metal ion binding"/>
    <property type="evidence" value="ECO:0007669"/>
    <property type="project" value="UniProtKB-KW"/>
</dbReference>
<evidence type="ECO:0000256" key="5">
    <source>
        <dbReference type="ARBA" id="ARBA00023004"/>
    </source>
</evidence>
<comment type="similarity">
    <text evidence="7">Belongs to the MsrQ family.</text>
</comment>
<accession>A0A238KTT9</accession>
<dbReference type="RefSeq" id="WP_093968053.1">
    <property type="nucleotide sequence ID" value="NZ_FXYE01000002.1"/>
</dbReference>
<gene>
    <name evidence="9" type="primary">yedZ</name>
    <name evidence="7" type="synonym">msrQ</name>
    <name evidence="9" type="ORF">COL8621_02981</name>
</gene>
<evidence type="ECO:0000256" key="1">
    <source>
        <dbReference type="ARBA" id="ARBA00004141"/>
    </source>
</evidence>
<feature type="transmembrane region" description="Helical" evidence="7">
    <location>
        <begin position="154"/>
        <end position="172"/>
    </location>
</feature>
<keyword evidence="6 7" id="KW-0472">Membrane</keyword>
<name>A0A238KTT9_9RHOB</name>
<comment type="function">
    <text evidence="7">Part of the MsrPQ system that repairs oxidized periplasmic proteins containing methionine sulfoxide residues (Met-O), using respiratory chain electrons. Thus protects these proteins from oxidative-stress damage caused by reactive species of oxygen and chlorine generated by the host defense mechanisms. MsrPQ is essential for the maintenance of envelope integrity under bleach stress, rescuing a wide series of structurally unrelated periplasmic proteins from methionine oxidation. MsrQ provides electrons for reduction to the reductase catalytic subunit MsrP, using the quinone pool of the respiratory chain.</text>
</comment>
<evidence type="ECO:0000256" key="6">
    <source>
        <dbReference type="ARBA" id="ARBA00023136"/>
    </source>
</evidence>
<dbReference type="InterPro" id="IPR013130">
    <property type="entry name" value="Fe3_Rdtase_TM_dom"/>
</dbReference>
<reference evidence="10" key="1">
    <citation type="submission" date="2017-05" db="EMBL/GenBank/DDBJ databases">
        <authorList>
            <person name="Rodrigo-Torres L."/>
            <person name="Arahal R. D."/>
            <person name="Lucena T."/>
        </authorList>
    </citation>
    <scope>NUCLEOTIDE SEQUENCE [LARGE SCALE GENOMIC DNA]</scope>
    <source>
        <strain evidence="10">CECT 8621</strain>
    </source>
</reference>
<keyword evidence="7" id="KW-0349">Heme</keyword>
<feature type="transmembrane region" description="Helical" evidence="7">
    <location>
        <begin position="83"/>
        <end position="101"/>
    </location>
</feature>
<dbReference type="InterPro" id="IPR022837">
    <property type="entry name" value="MsrQ-like"/>
</dbReference>
<dbReference type="Proteomes" id="UP000202922">
    <property type="component" value="Unassembled WGS sequence"/>
</dbReference>
<protein>
    <recommendedName>
        <fullName evidence="7">Protein-methionine-sulfoxide reductase heme-binding subunit MsrQ</fullName>
    </recommendedName>
    <alternativeName>
        <fullName evidence="7">Flavocytochrome MsrQ</fullName>
    </alternativeName>
</protein>
<dbReference type="PANTHER" id="PTHR36964">
    <property type="entry name" value="PROTEIN-METHIONINE-SULFOXIDE REDUCTASE HEME-BINDING SUBUNIT MSRQ"/>
    <property type="match status" value="1"/>
</dbReference>
<evidence type="ECO:0000259" key="8">
    <source>
        <dbReference type="Pfam" id="PF01794"/>
    </source>
</evidence>
<comment type="subunit">
    <text evidence="7">Heterodimer of a catalytic subunit (MsrP) and a heme-binding subunit (MsrQ).</text>
</comment>
<dbReference type="AlphaFoldDB" id="A0A238KTT9"/>
<comment type="cofactor">
    <cofactor evidence="7">
        <name>FMN</name>
        <dbReference type="ChEBI" id="CHEBI:58210"/>
    </cofactor>
    <text evidence="7">Binds 1 FMN per subunit.</text>
</comment>
<dbReference type="GO" id="GO:0030091">
    <property type="term" value="P:protein repair"/>
    <property type="evidence" value="ECO:0007669"/>
    <property type="project" value="UniProtKB-UniRule"/>
</dbReference>
<dbReference type="NCBIfam" id="NF003833">
    <property type="entry name" value="PRK05419.1-5"/>
    <property type="match status" value="1"/>
</dbReference>
<keyword evidence="7" id="KW-0288">FMN</keyword>
<dbReference type="OrthoDB" id="9788328at2"/>
<dbReference type="HAMAP" id="MF_01207">
    <property type="entry name" value="MsrQ"/>
    <property type="match status" value="1"/>
</dbReference>
<sequence>MPVSDRINATLRKVPAWPLYIVGPLPGLWVFWLGLTGGLGVEPIKALEHELGQFALKLLVVGLAITPLRRFAGLNLIKFRRAIGLLAFFYIVAHLAVWLFLDVQDGSLIWKDIVKRPYITIGMAAFVLMLPLALTSNNWSIRKLGPKWRQLHKLTYLAVPLGGIHFVMLVKGWQIEPLAYLFVILGLLALRFRFIQRRVAA</sequence>
<evidence type="ECO:0000256" key="7">
    <source>
        <dbReference type="HAMAP-Rule" id="MF_01207"/>
    </source>
</evidence>
<dbReference type="GO" id="GO:0020037">
    <property type="term" value="F:heme binding"/>
    <property type="evidence" value="ECO:0007669"/>
    <property type="project" value="UniProtKB-UniRule"/>
</dbReference>
<dbReference type="GO" id="GO:0010181">
    <property type="term" value="F:FMN binding"/>
    <property type="evidence" value="ECO:0007669"/>
    <property type="project" value="UniProtKB-UniRule"/>
</dbReference>
<evidence type="ECO:0000313" key="10">
    <source>
        <dbReference type="Proteomes" id="UP000202922"/>
    </source>
</evidence>
<feature type="transmembrane region" description="Helical" evidence="7">
    <location>
        <begin position="178"/>
        <end position="195"/>
    </location>
</feature>
<keyword evidence="4 7" id="KW-1133">Transmembrane helix</keyword>
<proteinExistence type="inferred from homology"/>
<evidence type="ECO:0000256" key="2">
    <source>
        <dbReference type="ARBA" id="ARBA00022448"/>
    </source>
</evidence>
<keyword evidence="7" id="KW-0479">Metal-binding</keyword>
<evidence type="ECO:0000256" key="3">
    <source>
        <dbReference type="ARBA" id="ARBA00022692"/>
    </source>
</evidence>
<evidence type="ECO:0000256" key="4">
    <source>
        <dbReference type="ARBA" id="ARBA00022989"/>
    </source>
</evidence>
<keyword evidence="7" id="KW-0285">Flavoprotein</keyword>
<feature type="transmembrane region" description="Helical" evidence="7">
    <location>
        <begin position="113"/>
        <end position="134"/>
    </location>
</feature>
<comment type="cofactor">
    <cofactor evidence="7">
        <name>heme b</name>
        <dbReference type="ChEBI" id="CHEBI:60344"/>
    </cofactor>
    <text evidence="7">Binds 1 heme b (iron(II)-protoporphyrin IX) group per subunit.</text>
</comment>